<proteinExistence type="predicted"/>
<evidence type="ECO:0000313" key="3">
    <source>
        <dbReference type="Proteomes" id="UP000649617"/>
    </source>
</evidence>
<gene>
    <name evidence="2" type="ORF">SPIL2461_LOCUS1520</name>
</gene>
<organism evidence="2 3">
    <name type="scientific">Symbiodinium pilosum</name>
    <name type="common">Dinoflagellate</name>
    <dbReference type="NCBI Taxonomy" id="2952"/>
    <lineage>
        <taxon>Eukaryota</taxon>
        <taxon>Sar</taxon>
        <taxon>Alveolata</taxon>
        <taxon>Dinophyceae</taxon>
        <taxon>Suessiales</taxon>
        <taxon>Symbiodiniaceae</taxon>
        <taxon>Symbiodinium</taxon>
    </lineage>
</organism>
<feature type="region of interest" description="Disordered" evidence="1">
    <location>
        <begin position="116"/>
        <end position="175"/>
    </location>
</feature>
<protein>
    <submittedName>
        <fullName evidence="2">Uncharacterized protein</fullName>
    </submittedName>
</protein>
<accession>A0A812J421</accession>
<keyword evidence="3" id="KW-1185">Reference proteome</keyword>
<dbReference type="Proteomes" id="UP000649617">
    <property type="component" value="Unassembled WGS sequence"/>
</dbReference>
<evidence type="ECO:0000313" key="2">
    <source>
        <dbReference type="EMBL" id="CAE7192136.1"/>
    </source>
</evidence>
<comment type="caution">
    <text evidence="2">The sequence shown here is derived from an EMBL/GenBank/DDBJ whole genome shotgun (WGS) entry which is preliminary data.</text>
</comment>
<name>A0A812J421_SYMPI</name>
<reference evidence="2" key="1">
    <citation type="submission" date="2021-02" db="EMBL/GenBank/DDBJ databases">
        <authorList>
            <person name="Dougan E. K."/>
            <person name="Rhodes N."/>
            <person name="Thang M."/>
            <person name="Chan C."/>
        </authorList>
    </citation>
    <scope>NUCLEOTIDE SEQUENCE</scope>
</reference>
<dbReference type="AlphaFoldDB" id="A0A812J421"/>
<sequence>MYPTDRSISAPSAFSPALPPLTSFDVMASTPVSSAPSSATDVAEVLAAHPNDELAAELGSWPVDLQAKVAAAMSAMGTTASSTSGHNNGGGFGVCRRGSVGDPAAVVVDVSGNIGPDSGAAPTTSTLPTTTLTSAGSKAAPDIPPLPQAKPMAKAPPPPFKEPNQLLQKQPPAAERRGRWELAPASHRRETVPAGAAPPTHWRGVQEPVINGIGVLILSAIVYVADHSVGDADYPIQGTDEDPLPAVRL</sequence>
<evidence type="ECO:0000256" key="1">
    <source>
        <dbReference type="SAM" id="MobiDB-lite"/>
    </source>
</evidence>
<dbReference type="EMBL" id="CAJNIZ010001492">
    <property type="protein sequence ID" value="CAE7192136.1"/>
    <property type="molecule type" value="Genomic_DNA"/>
</dbReference>
<feature type="compositionally biased region" description="Low complexity" evidence="1">
    <location>
        <begin position="118"/>
        <end position="137"/>
    </location>
</feature>
<feature type="compositionally biased region" description="Pro residues" evidence="1">
    <location>
        <begin position="142"/>
        <end position="161"/>
    </location>
</feature>